<evidence type="ECO:0000256" key="5">
    <source>
        <dbReference type="ARBA" id="ARBA00022438"/>
    </source>
</evidence>
<dbReference type="InterPro" id="IPR002469">
    <property type="entry name" value="Peptidase_S9B_N"/>
</dbReference>
<evidence type="ECO:0000256" key="13">
    <source>
        <dbReference type="SAM" id="SignalP"/>
    </source>
</evidence>
<feature type="domain" description="Peptidase S9 prolyl oligopeptidase catalytic" evidence="14">
    <location>
        <begin position="563"/>
        <end position="745"/>
    </location>
</feature>
<evidence type="ECO:0000259" key="14">
    <source>
        <dbReference type="Pfam" id="PF00326"/>
    </source>
</evidence>
<keyword evidence="7" id="KW-0645">Protease</keyword>
<evidence type="ECO:0000256" key="11">
    <source>
        <dbReference type="ARBA" id="ARBA00023180"/>
    </source>
</evidence>
<keyword evidence="5" id="KW-0031">Aminopeptidase</keyword>
<comment type="catalytic activity">
    <reaction evidence="1">
        <text>Release of an N-terminal dipeptide, Xaa-Yaa-|-Zaa-, from a polypeptide, preferentially when Yaa is Pro, provided Zaa is neither Pro nor hydroxyproline.</text>
        <dbReference type="EC" id="3.4.14.5"/>
    </reaction>
</comment>
<dbReference type="Gene3D" id="2.140.10.30">
    <property type="entry name" value="Dipeptidylpeptidase IV, N-terminal domain"/>
    <property type="match status" value="1"/>
</dbReference>
<keyword evidence="6" id="KW-0964">Secreted</keyword>
<dbReference type="GO" id="GO:0005886">
    <property type="term" value="C:plasma membrane"/>
    <property type="evidence" value="ECO:0007669"/>
    <property type="project" value="TreeGrafter"/>
</dbReference>
<keyword evidence="11" id="KW-0325">Glycoprotein</keyword>
<evidence type="ECO:0000256" key="10">
    <source>
        <dbReference type="ARBA" id="ARBA00022825"/>
    </source>
</evidence>
<evidence type="ECO:0000256" key="9">
    <source>
        <dbReference type="ARBA" id="ARBA00022801"/>
    </source>
</evidence>
<dbReference type="Gene3D" id="3.40.50.1820">
    <property type="entry name" value="alpha/beta hydrolase"/>
    <property type="match status" value="1"/>
</dbReference>
<dbReference type="PANTHER" id="PTHR11731:SF162">
    <property type="entry name" value="DIPEPTIDYL PEPTIDASE 4-RELATED"/>
    <property type="match status" value="1"/>
</dbReference>
<dbReference type="AlphaFoldDB" id="A0A6A6NX39"/>
<evidence type="ECO:0000313" key="16">
    <source>
        <dbReference type="EMBL" id="KAF2456074.1"/>
    </source>
</evidence>
<gene>
    <name evidence="16" type="ORF">BDY21DRAFT_372709</name>
</gene>
<dbReference type="EMBL" id="MU001684">
    <property type="protein sequence ID" value="KAF2456074.1"/>
    <property type="molecule type" value="Genomic_DNA"/>
</dbReference>
<evidence type="ECO:0000313" key="17">
    <source>
        <dbReference type="Proteomes" id="UP000799766"/>
    </source>
</evidence>
<evidence type="ECO:0000256" key="4">
    <source>
        <dbReference type="ARBA" id="ARBA00012062"/>
    </source>
</evidence>
<keyword evidence="17" id="KW-1185">Reference proteome</keyword>
<evidence type="ECO:0000259" key="15">
    <source>
        <dbReference type="Pfam" id="PF00930"/>
    </source>
</evidence>
<dbReference type="GO" id="GO:0008236">
    <property type="term" value="F:serine-type peptidase activity"/>
    <property type="evidence" value="ECO:0007669"/>
    <property type="project" value="UniProtKB-KW"/>
</dbReference>
<sequence length="796" mass="89937">MLLVTPLVSLFLLWAVRAIDPPRQPHQPRGNGTKLLNWGVSIEDSSSVTPSMRSVSWADTERDGEFLSFSGGDLVFESLVTGEQRVFVSSDQVPEDVYDFWIKPDLTKVLWATNFTQQYRHSYWANYEILDVESGEVVPLVEDQHTDIQYAAWSPVGDVIAFVRDNDMYLWKSGEITRVTYDGSENKFNGVPDWVYEEEILGDRFSLWFSPDGEFIAYLSFDETGVPTFTVDYYMDNQEIAPKYPYEWDIRYPKVGETNPTVEFNIVNVETLENTTAPIEAFPEDELIIGEVAWVTDDHSHVIYRTFNRVQDLSKHVVVDVEAGSASIVRERDGTDGWIDNMLMMTYVGALGSNGTYANSSTTYYLDVSDESGWRHLYLYPVTGGSPIALTEGEWEILSILKIDQTRGLVYYTSTEAHSTESHLYSVSFETGAKKALVDDSVPAYWTASFSNGGGYYILSYYGPDVPYQELYAINSTTPLQVITSNEDVYNEIQTYNLPKISYFEITNPDGYTLNVMERLPATFDSSKKYPVLFYPYGGPGAQMVDKRFEALTWSAYLASDPDLEFILYVIDNRGMENQGRAFRTAVASRLGSIEVDDQIYCAQELLAQNAWMDASHMAFMGKSYGGYLTAKVIEADTGVFTYGMIVSPVSDWRFYDSMYTERYMKLLSTNADGYNASAVRDPAGFHSAAGGVLVQHGTGDDNVHFQHSAVLVDLLVGAGVSPEKLQVQWFTDSDHSLTYNGASLFAVRQLTMKLWEEKNREEGELGAHAWSRRDLEVRKREFARRIGLIEEEAVE</sequence>
<keyword evidence="8 13" id="KW-0732">Signal</keyword>
<organism evidence="16 17">
    <name type="scientific">Lineolata rhizophorae</name>
    <dbReference type="NCBI Taxonomy" id="578093"/>
    <lineage>
        <taxon>Eukaryota</taxon>
        <taxon>Fungi</taxon>
        <taxon>Dikarya</taxon>
        <taxon>Ascomycota</taxon>
        <taxon>Pezizomycotina</taxon>
        <taxon>Dothideomycetes</taxon>
        <taxon>Dothideomycetes incertae sedis</taxon>
        <taxon>Lineolatales</taxon>
        <taxon>Lineolataceae</taxon>
        <taxon>Lineolata</taxon>
    </lineage>
</organism>
<comment type="similarity">
    <text evidence="3">Belongs to the peptidase S9B family.</text>
</comment>
<feature type="chain" id="PRO_5025653215" description="dipeptidyl-peptidase IV" evidence="13">
    <location>
        <begin position="19"/>
        <end position="796"/>
    </location>
</feature>
<dbReference type="EC" id="3.4.14.5" evidence="4"/>
<evidence type="ECO:0000256" key="1">
    <source>
        <dbReference type="ARBA" id="ARBA00001257"/>
    </source>
</evidence>
<evidence type="ECO:0000256" key="6">
    <source>
        <dbReference type="ARBA" id="ARBA00022525"/>
    </source>
</evidence>
<dbReference type="InterPro" id="IPR029058">
    <property type="entry name" value="AB_hydrolase_fold"/>
</dbReference>
<dbReference type="Pfam" id="PF00326">
    <property type="entry name" value="Peptidase_S9"/>
    <property type="match status" value="1"/>
</dbReference>
<keyword evidence="9" id="KW-0378">Hydrolase</keyword>
<dbReference type="Proteomes" id="UP000799766">
    <property type="component" value="Unassembled WGS sequence"/>
</dbReference>
<evidence type="ECO:0000256" key="12">
    <source>
        <dbReference type="ARBA" id="ARBA00030567"/>
    </source>
</evidence>
<name>A0A6A6NX39_9PEZI</name>
<dbReference type="InterPro" id="IPR050278">
    <property type="entry name" value="Serine_Prot_S9B/DPPIV"/>
</dbReference>
<keyword evidence="10" id="KW-0720">Serine protease</keyword>
<accession>A0A6A6NX39</accession>
<dbReference type="GO" id="GO:0006508">
    <property type="term" value="P:proteolysis"/>
    <property type="evidence" value="ECO:0007669"/>
    <property type="project" value="UniProtKB-KW"/>
</dbReference>
<dbReference type="Pfam" id="PF00930">
    <property type="entry name" value="DPPIV_N"/>
    <property type="match status" value="1"/>
</dbReference>
<dbReference type="FunFam" id="3.40.50.1820:FF:000003">
    <property type="entry name" value="Dipeptidyl peptidase 4"/>
    <property type="match status" value="1"/>
</dbReference>
<dbReference type="SUPFAM" id="SSF82171">
    <property type="entry name" value="DPP6 N-terminal domain-like"/>
    <property type="match status" value="1"/>
</dbReference>
<dbReference type="PANTHER" id="PTHR11731">
    <property type="entry name" value="PROTEASE FAMILY S9B,C DIPEPTIDYL-PEPTIDASE IV-RELATED"/>
    <property type="match status" value="1"/>
</dbReference>
<evidence type="ECO:0000256" key="7">
    <source>
        <dbReference type="ARBA" id="ARBA00022670"/>
    </source>
</evidence>
<feature type="signal peptide" evidence="13">
    <location>
        <begin position="1"/>
        <end position="18"/>
    </location>
</feature>
<feature type="domain" description="Dipeptidylpeptidase IV N-terminal" evidence="15">
    <location>
        <begin position="104"/>
        <end position="468"/>
    </location>
</feature>
<proteinExistence type="inferred from homology"/>
<dbReference type="GO" id="GO:0005576">
    <property type="term" value="C:extracellular region"/>
    <property type="evidence" value="ECO:0007669"/>
    <property type="project" value="UniProtKB-SubCell"/>
</dbReference>
<reference evidence="16" key="1">
    <citation type="journal article" date="2020" name="Stud. Mycol.">
        <title>101 Dothideomycetes genomes: a test case for predicting lifestyles and emergence of pathogens.</title>
        <authorList>
            <person name="Haridas S."/>
            <person name="Albert R."/>
            <person name="Binder M."/>
            <person name="Bloem J."/>
            <person name="Labutti K."/>
            <person name="Salamov A."/>
            <person name="Andreopoulos B."/>
            <person name="Baker S."/>
            <person name="Barry K."/>
            <person name="Bills G."/>
            <person name="Bluhm B."/>
            <person name="Cannon C."/>
            <person name="Castanera R."/>
            <person name="Culley D."/>
            <person name="Daum C."/>
            <person name="Ezra D."/>
            <person name="Gonzalez J."/>
            <person name="Henrissat B."/>
            <person name="Kuo A."/>
            <person name="Liang C."/>
            <person name="Lipzen A."/>
            <person name="Lutzoni F."/>
            <person name="Magnuson J."/>
            <person name="Mondo S."/>
            <person name="Nolan M."/>
            <person name="Ohm R."/>
            <person name="Pangilinan J."/>
            <person name="Park H.-J."/>
            <person name="Ramirez L."/>
            <person name="Alfaro M."/>
            <person name="Sun H."/>
            <person name="Tritt A."/>
            <person name="Yoshinaga Y."/>
            <person name="Zwiers L.-H."/>
            <person name="Turgeon B."/>
            <person name="Goodwin S."/>
            <person name="Spatafora J."/>
            <person name="Crous P."/>
            <person name="Grigoriev I."/>
        </authorList>
    </citation>
    <scope>NUCLEOTIDE SEQUENCE</scope>
    <source>
        <strain evidence="16">ATCC 16933</strain>
    </source>
</reference>
<protein>
    <recommendedName>
        <fullName evidence="4">dipeptidyl-peptidase IV</fullName>
        <ecNumber evidence="4">3.4.14.5</ecNumber>
    </recommendedName>
    <alternativeName>
        <fullName evidence="12">Dipeptidyl peptidase IV</fullName>
    </alternativeName>
</protein>
<evidence type="ECO:0000256" key="2">
    <source>
        <dbReference type="ARBA" id="ARBA00004613"/>
    </source>
</evidence>
<evidence type="ECO:0000256" key="8">
    <source>
        <dbReference type="ARBA" id="ARBA00022729"/>
    </source>
</evidence>
<dbReference type="InterPro" id="IPR001375">
    <property type="entry name" value="Peptidase_S9_cat"/>
</dbReference>
<dbReference type="SUPFAM" id="SSF53474">
    <property type="entry name" value="alpha/beta-Hydrolases"/>
    <property type="match status" value="1"/>
</dbReference>
<dbReference type="GO" id="GO:0004177">
    <property type="term" value="F:aminopeptidase activity"/>
    <property type="evidence" value="ECO:0007669"/>
    <property type="project" value="UniProtKB-KW"/>
</dbReference>
<evidence type="ECO:0000256" key="3">
    <source>
        <dbReference type="ARBA" id="ARBA00006150"/>
    </source>
</evidence>
<dbReference type="GO" id="GO:0008239">
    <property type="term" value="F:dipeptidyl-peptidase activity"/>
    <property type="evidence" value="ECO:0007669"/>
    <property type="project" value="UniProtKB-EC"/>
</dbReference>
<comment type="subcellular location">
    <subcellularLocation>
        <location evidence="2">Secreted</location>
    </subcellularLocation>
</comment>
<dbReference type="OrthoDB" id="16520at2759"/>